<accession>A0A2Z4U7C0</accession>
<dbReference type="AlphaFoldDB" id="A0A2Z4U7C0"/>
<gene>
    <name evidence="2" type="ORF">DQQ01_00850</name>
</gene>
<proteinExistence type="predicted"/>
<name>A0A2Z4U7C0_9FIRM</name>
<keyword evidence="3" id="KW-1185">Reference proteome</keyword>
<dbReference type="KEGG" id="blau:DQQ01_00850"/>
<feature type="transmembrane region" description="Helical" evidence="1">
    <location>
        <begin position="6"/>
        <end position="25"/>
    </location>
</feature>
<feature type="transmembrane region" description="Helical" evidence="1">
    <location>
        <begin position="32"/>
        <end position="51"/>
    </location>
</feature>
<reference evidence="3" key="1">
    <citation type="submission" date="2018-06" db="EMBL/GenBank/DDBJ databases">
        <title>Description of Blautia argi sp. nov., a new anaerobic isolated from dog feces.</title>
        <authorList>
            <person name="Chang Y.-H."/>
            <person name="Paek J."/>
            <person name="Shin Y."/>
        </authorList>
    </citation>
    <scope>NUCLEOTIDE SEQUENCE [LARGE SCALE GENOMIC DNA]</scope>
    <source>
        <strain evidence="3">KCTC 15426</strain>
    </source>
</reference>
<sequence>MENYAIIEIVGYIGSILVIISMLMSSVIKLRIINSIGCSVFAVYAIIIHSYPTGKHTAKI</sequence>
<keyword evidence="1" id="KW-0472">Membrane</keyword>
<organism evidence="2 3">
    <name type="scientific">Blautia argi</name>
    <dbReference type="NCBI Taxonomy" id="1912897"/>
    <lineage>
        <taxon>Bacteria</taxon>
        <taxon>Bacillati</taxon>
        <taxon>Bacillota</taxon>
        <taxon>Clostridia</taxon>
        <taxon>Lachnospirales</taxon>
        <taxon>Lachnospiraceae</taxon>
        <taxon>Blautia</taxon>
    </lineage>
</organism>
<dbReference type="OrthoDB" id="677174at2"/>
<evidence type="ECO:0000313" key="2">
    <source>
        <dbReference type="EMBL" id="AWY96942.1"/>
    </source>
</evidence>
<dbReference type="Proteomes" id="UP000250003">
    <property type="component" value="Chromosome"/>
</dbReference>
<dbReference type="EMBL" id="CP030280">
    <property type="protein sequence ID" value="AWY96942.1"/>
    <property type="molecule type" value="Genomic_DNA"/>
</dbReference>
<evidence type="ECO:0000256" key="1">
    <source>
        <dbReference type="SAM" id="Phobius"/>
    </source>
</evidence>
<keyword evidence="1" id="KW-1133">Transmembrane helix</keyword>
<protein>
    <submittedName>
        <fullName evidence="2">Lactate dehydrogenase</fullName>
    </submittedName>
</protein>
<keyword evidence="1" id="KW-0812">Transmembrane</keyword>
<evidence type="ECO:0000313" key="3">
    <source>
        <dbReference type="Proteomes" id="UP000250003"/>
    </source>
</evidence>